<name>A0A8H3H0G4_9AGAM</name>
<dbReference type="InterPro" id="IPR011009">
    <property type="entry name" value="Kinase-like_dom_sf"/>
</dbReference>
<feature type="compositionally biased region" description="Basic residues" evidence="2">
    <location>
        <begin position="547"/>
        <end position="562"/>
    </location>
</feature>
<dbReference type="Proteomes" id="UP000663843">
    <property type="component" value="Unassembled WGS sequence"/>
</dbReference>
<dbReference type="AlphaFoldDB" id="A0A8H3H0G4"/>
<feature type="compositionally biased region" description="Basic and acidic residues" evidence="2">
    <location>
        <begin position="570"/>
        <end position="579"/>
    </location>
</feature>
<evidence type="ECO:0000313" key="5">
    <source>
        <dbReference type="Proteomes" id="UP000663843"/>
    </source>
</evidence>
<dbReference type="SUPFAM" id="SSF56112">
    <property type="entry name" value="Protein kinase-like (PK-like)"/>
    <property type="match status" value="1"/>
</dbReference>
<accession>A0A8H3H0G4</accession>
<feature type="region of interest" description="Disordered" evidence="2">
    <location>
        <begin position="518"/>
        <end position="616"/>
    </location>
</feature>
<dbReference type="InterPro" id="IPR040976">
    <property type="entry name" value="Pkinase_fungal"/>
</dbReference>
<reference evidence="4" key="1">
    <citation type="submission" date="2021-01" db="EMBL/GenBank/DDBJ databases">
        <authorList>
            <person name="Kaushik A."/>
        </authorList>
    </citation>
    <scope>NUCLEOTIDE SEQUENCE</scope>
    <source>
        <strain evidence="4">AG2-2IIIB</strain>
    </source>
</reference>
<feature type="domain" description="Fungal-type protein kinase" evidence="3">
    <location>
        <begin position="108"/>
        <end position="232"/>
    </location>
</feature>
<protein>
    <recommendedName>
        <fullName evidence="3">Fungal-type protein kinase domain-containing protein</fullName>
    </recommendedName>
</protein>
<proteinExistence type="predicted"/>
<dbReference type="Gene3D" id="1.10.510.10">
    <property type="entry name" value="Transferase(Phosphotransferase) domain 1"/>
    <property type="match status" value="1"/>
</dbReference>
<dbReference type="Pfam" id="PF17667">
    <property type="entry name" value="Pkinase_fungal"/>
    <property type="match status" value="2"/>
</dbReference>
<comment type="caution">
    <text evidence="4">The sequence shown here is derived from an EMBL/GenBank/DDBJ whole genome shotgun (WGS) entry which is preliminary data.</text>
</comment>
<gene>
    <name evidence="4" type="ORF">RDB_LOCUS113764</name>
</gene>
<evidence type="ECO:0000256" key="2">
    <source>
        <dbReference type="SAM" id="MobiDB-lite"/>
    </source>
</evidence>
<sequence length="616" mass="69696">MCHIPAVPEVSLDSLTHIVLTALPTSIQGLDKTPNWKWLPQDTSTTNPETGDLKSLEKIIMAIIDSHSNRFSLDVTFQIARRSVPLAPSHDPFHPKEFFYLGRYGQGSSEVSWAGIVIPIECDSPDNKCNETNVNARVMYSMHHVMHNDPRRQLVLGLMCENTKARLWYHSRCRIVCSEEFDVNKDWSQLVCIVLSVVLALLDKLGIDPDMELVPAPHPDTKPSYNITIRNSDTGEATRYRTLDMISNETGKLVSDLHGFYDIFTAVDGGLKGVRAMHLCKYVHRDISTRNILLVSSGPFGRRGVLADLEYVKKIDDPKPPHDVKTGTAGCMATEVGYMKHFRLQEFRRPQASSLDLDDADLLPCDEPKPLPPFRHNQLHDLESIWWVCSSMLLYLAPVGQDSSEQLETFHQVFFNTDSKHEFICDPIVFRESTTHLKEMPSFVGLMERWAALLNRYYEIAYRQQDASEANLERIQIDDEIVERAYDRAQEILERLKQACKSLSTHFVSLEGRSYDGTSTTITEQSANETRMSVTEPRKGGFSTLATKRRRIGPAASHKKGSTGKTPKGLKREAPVESRKKQKGNFSVKAASCEPDSRIELPVRKKARTKHNDKVC</sequence>
<feature type="domain" description="Fungal-type protein kinase" evidence="3">
    <location>
        <begin position="245"/>
        <end position="389"/>
    </location>
</feature>
<keyword evidence="1" id="KW-0175">Coiled coil</keyword>
<dbReference type="PANTHER" id="PTHR38248">
    <property type="entry name" value="FUNK1 6"/>
    <property type="match status" value="1"/>
</dbReference>
<feature type="coiled-coil region" evidence="1">
    <location>
        <begin position="479"/>
        <end position="506"/>
    </location>
</feature>
<evidence type="ECO:0000313" key="4">
    <source>
        <dbReference type="EMBL" id="CAE6477599.1"/>
    </source>
</evidence>
<dbReference type="PROSITE" id="PS00109">
    <property type="entry name" value="PROTEIN_KINASE_TYR"/>
    <property type="match status" value="1"/>
</dbReference>
<dbReference type="EMBL" id="CAJMWT010003720">
    <property type="protein sequence ID" value="CAE6477599.1"/>
    <property type="molecule type" value="Genomic_DNA"/>
</dbReference>
<evidence type="ECO:0000256" key="1">
    <source>
        <dbReference type="SAM" id="Coils"/>
    </source>
</evidence>
<dbReference type="InterPro" id="IPR008266">
    <property type="entry name" value="Tyr_kinase_AS"/>
</dbReference>
<evidence type="ECO:0000259" key="3">
    <source>
        <dbReference type="Pfam" id="PF17667"/>
    </source>
</evidence>
<feature type="compositionally biased region" description="Polar residues" evidence="2">
    <location>
        <begin position="518"/>
        <end position="533"/>
    </location>
</feature>
<organism evidence="4 5">
    <name type="scientific">Rhizoctonia solani</name>
    <dbReference type="NCBI Taxonomy" id="456999"/>
    <lineage>
        <taxon>Eukaryota</taxon>
        <taxon>Fungi</taxon>
        <taxon>Dikarya</taxon>
        <taxon>Basidiomycota</taxon>
        <taxon>Agaricomycotina</taxon>
        <taxon>Agaricomycetes</taxon>
        <taxon>Cantharellales</taxon>
        <taxon>Ceratobasidiaceae</taxon>
        <taxon>Rhizoctonia</taxon>
    </lineage>
</organism>
<dbReference type="GO" id="GO:0004672">
    <property type="term" value="F:protein kinase activity"/>
    <property type="evidence" value="ECO:0007669"/>
    <property type="project" value="InterPro"/>
</dbReference>
<dbReference type="PANTHER" id="PTHR38248:SF2">
    <property type="entry name" value="FUNK1 11"/>
    <property type="match status" value="1"/>
</dbReference>